<feature type="domain" description="DUF4180" evidence="2">
    <location>
        <begin position="195"/>
        <end position="303"/>
    </location>
</feature>
<evidence type="ECO:0000313" key="3">
    <source>
        <dbReference type="EMBL" id="MCR1897434.1"/>
    </source>
</evidence>
<dbReference type="InterPro" id="IPR036390">
    <property type="entry name" value="WH_DNA-bd_sf"/>
</dbReference>
<dbReference type="Pfam" id="PF03551">
    <property type="entry name" value="PadR"/>
    <property type="match status" value="1"/>
</dbReference>
<dbReference type="PANTHER" id="PTHR43252">
    <property type="entry name" value="TRANSCRIPTIONAL REGULATOR YQJI"/>
    <property type="match status" value="1"/>
</dbReference>
<keyword evidence="4" id="KW-1185">Reference proteome</keyword>
<evidence type="ECO:0000313" key="4">
    <source>
        <dbReference type="Proteomes" id="UP001205748"/>
    </source>
</evidence>
<dbReference type="SUPFAM" id="SSF46785">
    <property type="entry name" value="Winged helix' DNA-binding domain"/>
    <property type="match status" value="1"/>
</dbReference>
<dbReference type="InterPro" id="IPR025438">
    <property type="entry name" value="DUF4180"/>
</dbReference>
<sequence>MSIKLAILGILSWKSSTGYELKKIFEDSSFMYWSGNNNQIYKALMNMENEDLVASEVVHQDNSPSKKVYTITEEGLKELKNWLVSSPEAPEIKKIFLVQFAWSDMLNNQELSDVLLKYENEIKLQLIMQKEKYKRALNSPNRSTRESLIWEMISENIISTYSAELKWIRETRQKLFKNEVMEEKDKMNYQIRKIENKKYIELISTTKPLSAESDALDLIALCWEHEADALMINYANLSEDFFKLKTKVAGDIIQKFINYSIKVAIIVPQKTIQKGRFKEMALETNKGNHFRLYENEQEAEKWLLSKKEGEI</sequence>
<dbReference type="RefSeq" id="WP_257528841.1">
    <property type="nucleotide sequence ID" value="NZ_JANKAS010000001.1"/>
</dbReference>
<reference evidence="3" key="1">
    <citation type="submission" date="2022-07" db="EMBL/GenBank/DDBJ databases">
        <title>Enhanced cultured diversity of the mouse gut microbiota enables custom-made synthetic communities.</title>
        <authorList>
            <person name="Afrizal A."/>
        </authorList>
    </citation>
    <scope>NUCLEOTIDE SEQUENCE</scope>
    <source>
        <strain evidence="3">DSM 28593</strain>
    </source>
</reference>
<evidence type="ECO:0000259" key="2">
    <source>
        <dbReference type="Pfam" id="PF13788"/>
    </source>
</evidence>
<dbReference type="InterPro" id="IPR036388">
    <property type="entry name" value="WH-like_DNA-bd_sf"/>
</dbReference>
<dbReference type="AlphaFoldDB" id="A0AAE3L1S4"/>
<dbReference type="Gene3D" id="1.10.10.10">
    <property type="entry name" value="Winged helix-like DNA-binding domain superfamily/Winged helix DNA-binding domain"/>
    <property type="match status" value="1"/>
</dbReference>
<evidence type="ECO:0000259" key="1">
    <source>
        <dbReference type="Pfam" id="PF03551"/>
    </source>
</evidence>
<dbReference type="InterPro" id="IPR005149">
    <property type="entry name" value="Tscrpt_reg_PadR_N"/>
</dbReference>
<organism evidence="3 4">
    <name type="scientific">Irregularibacter muris</name>
    <dbReference type="NCBI Taxonomy" id="1796619"/>
    <lineage>
        <taxon>Bacteria</taxon>
        <taxon>Bacillati</taxon>
        <taxon>Bacillota</taxon>
        <taxon>Clostridia</taxon>
        <taxon>Eubacteriales</taxon>
        <taxon>Eubacteriaceae</taxon>
        <taxon>Irregularibacter</taxon>
    </lineage>
</organism>
<proteinExistence type="predicted"/>
<dbReference type="Pfam" id="PF13788">
    <property type="entry name" value="DUF4180"/>
    <property type="match status" value="1"/>
</dbReference>
<comment type="caution">
    <text evidence="3">The sequence shown here is derived from an EMBL/GenBank/DDBJ whole genome shotgun (WGS) entry which is preliminary data.</text>
</comment>
<protein>
    <submittedName>
        <fullName evidence="3">DUF4180 domain-containing protein</fullName>
    </submittedName>
</protein>
<dbReference type="EMBL" id="JANKAS010000001">
    <property type="protein sequence ID" value="MCR1897434.1"/>
    <property type="molecule type" value="Genomic_DNA"/>
</dbReference>
<dbReference type="Proteomes" id="UP001205748">
    <property type="component" value="Unassembled WGS sequence"/>
</dbReference>
<name>A0AAE3L1S4_9FIRM</name>
<gene>
    <name evidence="3" type="ORF">NSA47_00325</name>
</gene>
<feature type="domain" description="Transcription regulator PadR N-terminal" evidence="1">
    <location>
        <begin position="7"/>
        <end position="80"/>
    </location>
</feature>
<accession>A0AAE3L1S4</accession>
<dbReference type="PANTHER" id="PTHR43252:SF2">
    <property type="entry name" value="TRANSCRIPTION REGULATOR, PADR-LIKE FAMILY"/>
    <property type="match status" value="1"/>
</dbReference>